<name>A0ABP4CDY7_9ACTN</name>
<evidence type="ECO:0000256" key="1">
    <source>
        <dbReference type="SAM" id="Phobius"/>
    </source>
</evidence>
<protein>
    <submittedName>
        <fullName evidence="2">Uncharacterized protein</fullName>
    </submittedName>
</protein>
<feature type="transmembrane region" description="Helical" evidence="1">
    <location>
        <begin position="61"/>
        <end position="80"/>
    </location>
</feature>
<reference evidence="3" key="1">
    <citation type="journal article" date="2019" name="Int. J. Syst. Evol. Microbiol.">
        <title>The Global Catalogue of Microorganisms (GCM) 10K type strain sequencing project: providing services to taxonomists for standard genome sequencing and annotation.</title>
        <authorList>
            <consortium name="The Broad Institute Genomics Platform"/>
            <consortium name="The Broad Institute Genome Sequencing Center for Infectious Disease"/>
            <person name="Wu L."/>
            <person name="Ma J."/>
        </authorList>
    </citation>
    <scope>NUCLEOTIDE SEQUENCE [LARGE SCALE GENOMIC DNA]</scope>
    <source>
        <strain evidence="3">JCM 10696</strain>
    </source>
</reference>
<keyword evidence="3" id="KW-1185">Reference proteome</keyword>
<gene>
    <name evidence="2" type="ORF">GCM10009550_70610</name>
</gene>
<sequence length="141" mass="16099">MSPHRTSGSETRPRRPVFRHGLTILGMVVLWAPAAWAYGLLSDFLRERDYFSGNYLLSDTLTLLPWAFPALLLLPVVRAVGYRKRDVLFCFLPMVNWVFTVRICWRVAGLPYVDWPPRWDGNVKGASGRRRVGSGFDRSSA</sequence>
<evidence type="ECO:0000313" key="2">
    <source>
        <dbReference type="EMBL" id="GAA0967124.1"/>
    </source>
</evidence>
<feature type="transmembrane region" description="Helical" evidence="1">
    <location>
        <begin position="21"/>
        <end position="41"/>
    </location>
</feature>
<feature type="transmembrane region" description="Helical" evidence="1">
    <location>
        <begin position="87"/>
        <end position="108"/>
    </location>
</feature>
<dbReference type="EMBL" id="BAAAHH010000048">
    <property type="protein sequence ID" value="GAA0967124.1"/>
    <property type="molecule type" value="Genomic_DNA"/>
</dbReference>
<proteinExistence type="predicted"/>
<keyword evidence="1" id="KW-0472">Membrane</keyword>
<keyword evidence="1" id="KW-0812">Transmembrane</keyword>
<comment type="caution">
    <text evidence="2">The sequence shown here is derived from an EMBL/GenBank/DDBJ whole genome shotgun (WGS) entry which is preliminary data.</text>
</comment>
<accession>A0ABP4CDY7</accession>
<dbReference type="Proteomes" id="UP001500665">
    <property type="component" value="Unassembled WGS sequence"/>
</dbReference>
<organism evidence="2 3">
    <name type="scientific">Actinocorallia libanotica</name>
    <dbReference type="NCBI Taxonomy" id="46162"/>
    <lineage>
        <taxon>Bacteria</taxon>
        <taxon>Bacillati</taxon>
        <taxon>Actinomycetota</taxon>
        <taxon>Actinomycetes</taxon>
        <taxon>Streptosporangiales</taxon>
        <taxon>Thermomonosporaceae</taxon>
        <taxon>Actinocorallia</taxon>
    </lineage>
</organism>
<evidence type="ECO:0000313" key="3">
    <source>
        <dbReference type="Proteomes" id="UP001500665"/>
    </source>
</evidence>
<keyword evidence="1" id="KW-1133">Transmembrane helix</keyword>